<keyword evidence="6" id="KW-1185">Reference proteome</keyword>
<evidence type="ECO:0000256" key="1">
    <source>
        <dbReference type="ARBA" id="ARBA00023015"/>
    </source>
</evidence>
<feature type="domain" description="HTH asnC-type" evidence="4">
    <location>
        <begin position="3"/>
        <end position="62"/>
    </location>
</feature>
<keyword evidence="3" id="KW-0804">Transcription</keyword>
<dbReference type="SMART" id="SM00344">
    <property type="entry name" value="HTH_ASNC"/>
    <property type="match status" value="1"/>
</dbReference>
<organism evidence="5 6">
    <name type="scientific">Sagittula stellata (strain ATCC 700073 / DSM 11524 / E-37)</name>
    <dbReference type="NCBI Taxonomy" id="388399"/>
    <lineage>
        <taxon>Bacteria</taxon>
        <taxon>Pseudomonadati</taxon>
        <taxon>Pseudomonadota</taxon>
        <taxon>Alphaproteobacteria</taxon>
        <taxon>Rhodobacterales</taxon>
        <taxon>Roseobacteraceae</taxon>
        <taxon>Sagittula</taxon>
    </lineage>
</organism>
<dbReference type="InterPro" id="IPR019887">
    <property type="entry name" value="Tscrpt_reg_AsnC/Lrp_C"/>
</dbReference>
<dbReference type="Pfam" id="PF01037">
    <property type="entry name" value="AsnC_trans_reg"/>
    <property type="match status" value="1"/>
</dbReference>
<dbReference type="GO" id="GO:0043565">
    <property type="term" value="F:sequence-specific DNA binding"/>
    <property type="evidence" value="ECO:0007669"/>
    <property type="project" value="InterPro"/>
</dbReference>
<keyword evidence="1" id="KW-0805">Transcription regulation</keyword>
<accession>A3JZQ8</accession>
<dbReference type="InterPro" id="IPR036390">
    <property type="entry name" value="WH_DNA-bd_sf"/>
</dbReference>
<dbReference type="GO" id="GO:0043200">
    <property type="term" value="P:response to amino acid"/>
    <property type="evidence" value="ECO:0007669"/>
    <property type="project" value="TreeGrafter"/>
</dbReference>
<evidence type="ECO:0000313" key="6">
    <source>
        <dbReference type="Proteomes" id="UP000005713"/>
    </source>
</evidence>
<dbReference type="GO" id="GO:0005829">
    <property type="term" value="C:cytosol"/>
    <property type="evidence" value="ECO:0007669"/>
    <property type="project" value="TreeGrafter"/>
</dbReference>
<evidence type="ECO:0000256" key="2">
    <source>
        <dbReference type="ARBA" id="ARBA00023125"/>
    </source>
</evidence>
<name>A3JZQ8_SAGS3</name>
<dbReference type="Gene3D" id="1.10.10.10">
    <property type="entry name" value="Winged helix-like DNA-binding domain superfamily/Winged helix DNA-binding domain"/>
    <property type="match status" value="1"/>
</dbReference>
<proteinExistence type="predicted"/>
<dbReference type="SUPFAM" id="SSF54909">
    <property type="entry name" value="Dimeric alpha+beta barrel"/>
    <property type="match status" value="1"/>
</dbReference>
<dbReference type="Pfam" id="PF13404">
    <property type="entry name" value="HTH_AsnC-type"/>
    <property type="match status" value="1"/>
</dbReference>
<sequence length="145" mass="15650">MQIDETDRKLIAALAENARAPVAELARRLDLARTTVQARIDRLLASGAIAGFTLRRGPGLRPPLRATVLISLEPNEAAAVLSRLKAMPEVETVHTTSGRFDFLVSLTAGTTEALDISLDKIVEAKGVRSSESLIHLSTKIDRVGR</sequence>
<evidence type="ECO:0000313" key="5">
    <source>
        <dbReference type="EMBL" id="EBA09961.1"/>
    </source>
</evidence>
<comment type="caution">
    <text evidence="5">The sequence shown here is derived from an EMBL/GenBank/DDBJ whole genome shotgun (WGS) entry which is preliminary data.</text>
</comment>
<dbReference type="OrthoDB" id="9809462at2"/>
<protein>
    <submittedName>
        <fullName evidence="5">Transcriptional regulator, AsnC family protein</fullName>
    </submittedName>
</protein>
<keyword evidence="2" id="KW-0238">DNA-binding</keyword>
<gene>
    <name evidence="5" type="ORF">SSE37_09133</name>
</gene>
<dbReference type="PANTHER" id="PTHR30154:SF53">
    <property type="entry name" value="HTH-TYPE TRANSCRIPTIONAL REGULATOR LRPC"/>
    <property type="match status" value="1"/>
</dbReference>
<reference evidence="5 6" key="1">
    <citation type="submission" date="2006-06" db="EMBL/GenBank/DDBJ databases">
        <authorList>
            <person name="Moran M.A."/>
            <person name="Ferriera S."/>
            <person name="Johnson J."/>
            <person name="Kravitz S."/>
            <person name="Beeson K."/>
            <person name="Sutton G."/>
            <person name="Rogers Y.-H."/>
            <person name="Friedman R."/>
            <person name="Frazier M."/>
            <person name="Venter J.C."/>
        </authorList>
    </citation>
    <scope>NUCLEOTIDE SEQUENCE [LARGE SCALE GENOMIC DNA]</scope>
    <source>
        <strain evidence="5 6">E-37</strain>
    </source>
</reference>
<dbReference type="EMBL" id="AAYA01000002">
    <property type="protein sequence ID" value="EBA09961.1"/>
    <property type="molecule type" value="Genomic_DNA"/>
</dbReference>
<evidence type="ECO:0000256" key="3">
    <source>
        <dbReference type="ARBA" id="ARBA00023163"/>
    </source>
</evidence>
<dbReference type="Gene3D" id="3.30.70.920">
    <property type="match status" value="1"/>
</dbReference>
<dbReference type="InterPro" id="IPR011008">
    <property type="entry name" value="Dimeric_a/b-barrel"/>
</dbReference>
<dbReference type="eggNOG" id="COG1522">
    <property type="taxonomic scope" value="Bacteria"/>
</dbReference>
<dbReference type="AlphaFoldDB" id="A3JZQ8"/>
<dbReference type="PROSITE" id="PS50956">
    <property type="entry name" value="HTH_ASNC_2"/>
    <property type="match status" value="1"/>
</dbReference>
<dbReference type="SUPFAM" id="SSF46785">
    <property type="entry name" value="Winged helix' DNA-binding domain"/>
    <property type="match status" value="1"/>
</dbReference>
<dbReference type="RefSeq" id="WP_005856311.1">
    <property type="nucleotide sequence ID" value="NZ_AAYA01000002.1"/>
</dbReference>
<dbReference type="InterPro" id="IPR000485">
    <property type="entry name" value="AsnC-type_HTH_dom"/>
</dbReference>
<dbReference type="InterPro" id="IPR036388">
    <property type="entry name" value="WH-like_DNA-bd_sf"/>
</dbReference>
<dbReference type="PRINTS" id="PR00033">
    <property type="entry name" value="HTHASNC"/>
</dbReference>
<dbReference type="InterPro" id="IPR019888">
    <property type="entry name" value="Tscrpt_reg_AsnC-like"/>
</dbReference>
<evidence type="ECO:0000259" key="4">
    <source>
        <dbReference type="PROSITE" id="PS50956"/>
    </source>
</evidence>
<dbReference type="Proteomes" id="UP000005713">
    <property type="component" value="Unassembled WGS sequence"/>
</dbReference>
<dbReference type="PANTHER" id="PTHR30154">
    <property type="entry name" value="LEUCINE-RESPONSIVE REGULATORY PROTEIN"/>
    <property type="match status" value="1"/>
</dbReference>